<dbReference type="Pfam" id="PF19577">
    <property type="entry name" value="DcaP"/>
    <property type="match status" value="1"/>
</dbReference>
<keyword evidence="2" id="KW-1185">Reference proteome</keyword>
<accession>A0A6N6JL50</accession>
<dbReference type="EMBL" id="BLJE01000005">
    <property type="protein sequence ID" value="GFE66600.1"/>
    <property type="molecule type" value="Genomic_DNA"/>
</dbReference>
<dbReference type="AlphaFoldDB" id="A0A6N6JL50"/>
<dbReference type="SUPFAM" id="SSF56935">
    <property type="entry name" value="Porins"/>
    <property type="match status" value="1"/>
</dbReference>
<proteinExistence type="predicted"/>
<dbReference type="InterPro" id="IPR045748">
    <property type="entry name" value="DcaP"/>
</dbReference>
<comment type="caution">
    <text evidence="1">The sequence shown here is derived from an EMBL/GenBank/DDBJ whole genome shotgun (WGS) entry which is preliminary data.</text>
</comment>
<protein>
    <submittedName>
        <fullName evidence="1">Uncharacterized protein</fullName>
    </submittedName>
</protein>
<name>A0A6N6JL50_9RHOB</name>
<dbReference type="Proteomes" id="UP000436822">
    <property type="component" value="Unassembled WGS sequence"/>
</dbReference>
<organism evidence="1 2">
    <name type="scientific">Litoreibacter roseus</name>
    <dbReference type="NCBI Taxonomy" id="2601869"/>
    <lineage>
        <taxon>Bacteria</taxon>
        <taxon>Pseudomonadati</taxon>
        <taxon>Pseudomonadota</taxon>
        <taxon>Alphaproteobacteria</taxon>
        <taxon>Rhodobacterales</taxon>
        <taxon>Roseobacteraceae</taxon>
        <taxon>Litoreibacter</taxon>
    </lineage>
</organism>
<evidence type="ECO:0000313" key="1">
    <source>
        <dbReference type="EMBL" id="GFE66600.1"/>
    </source>
</evidence>
<evidence type="ECO:0000313" key="2">
    <source>
        <dbReference type="Proteomes" id="UP000436822"/>
    </source>
</evidence>
<reference evidence="1 2" key="1">
    <citation type="submission" date="2019-12" db="EMBL/GenBank/DDBJ databases">
        <title>Litoreibacter badius sp. nov., a novel bacteriochlorophyll a-containing bacterium in the genus Litoreibacter.</title>
        <authorList>
            <person name="Kanamuro M."/>
            <person name="Takabe Y."/>
            <person name="Mori K."/>
            <person name="Takaichi S."/>
            <person name="Hanada S."/>
        </authorList>
    </citation>
    <scope>NUCLEOTIDE SEQUENCE [LARGE SCALE GENOMIC DNA]</scope>
    <source>
        <strain evidence="1 2">K6</strain>
    </source>
</reference>
<gene>
    <name evidence="1" type="ORF">KIN_36740</name>
</gene>
<sequence>MALFCTCLPTSPVAAQPTQTLPDLIAIIERQEELIRRQGERIDELERRLDDRARGSEPSIAMLAEPAIDSVVPQASIPVSSDGVYDEPINRQGRTDGEIGRFPDDTVVRPGSFDNSIKIPGSLLAFRIGGFAQVDLNRSFGNGIADGAFLPSLIRLAAPNASRTAIFADSSRLNLDVRGDTERGLFRAFIEADFNGAEGNPLTSNGDGLRLRHAYGQLGNLYAGQYWSLFSDVESFAETLNPTSPTGKSVVRQVGIRYVGDLSADLSYAIAAENPASRFSGPQSTESLDNWPDLLAGMTLERDWGRIRLVGLVRALRARTEIDGKTRPDSEIGWGLNMTGRIDLPFLGDRDNLVFGVGGGESIGRYHLELAFDGLDGTVSADGTLQTVPTWTAHAGYQHWWSNTLRSTATYGLIVVGRTQSLDDDDPRMLQSGTVNLVWSPVAMVDLGAEIVIGARETQSGEQADASRLQFLGRFRF</sequence>